<dbReference type="OrthoDB" id="8041036at2"/>
<reference evidence="1 2" key="1">
    <citation type="submission" date="2019-02" db="EMBL/GenBank/DDBJ databases">
        <title>Kribbella capetownensis sp. nov. and Kribbella speibonae sp. nov., isolated from soil.</title>
        <authorList>
            <person name="Curtis S.M."/>
            <person name="Norton I."/>
            <person name="Everest G.J."/>
            <person name="Meyers P.R."/>
        </authorList>
    </citation>
    <scope>NUCLEOTIDE SEQUENCE [LARGE SCALE GENOMIC DNA]</scope>
    <source>
        <strain evidence="1 2">YM53</strain>
    </source>
</reference>
<proteinExistence type="predicted"/>
<sequence length="441" mass="48137">MSLTDDYLAAAITRGPTPSAIRVAVDPKLDATTFLGRSLSRPAFLDAAEYGRLTTDLDLLHSALTRLPERVFNGDLGAFARAVGLTETQTEAVVRGRGPAPSRMGRADLYKDEQGFHLLEINMGSTVGGVDNPVLNRALLELPFFAEFTDEHHLTFTETMEEVVRTILTEAKVPTGVRPVMAIADFPDSYPDLERQLHKSAAMLAPMGIDALPCPVDALTYRDDRVWLGDQAIDVVFRLFMIEDLLKPGAVEMLDPVLQAAERGHVAIFTPLDSELYGSKGSLALLSDEAYRDRYPADELAVLDRILPWTRMVRAGQVTIDGQQIDLREYAIANQHELVLKPTSLHGGDGVLLGWQTDAATWAGRLDSAMGNPWVLQRRIRPVPETFLTDDGDEQWLLTWGAFLVAGGLGGFLIRGSRDLDGGVVGMSTGATGGCCFFQTP</sequence>
<dbReference type="Proteomes" id="UP000293342">
    <property type="component" value="Unassembled WGS sequence"/>
</dbReference>
<accession>A0A4R0IYF1</accession>
<gene>
    <name evidence="1" type="ORF">E0H75_41010</name>
</gene>
<comment type="caution">
    <text evidence="1">The sequence shown here is derived from an EMBL/GenBank/DDBJ whole genome shotgun (WGS) entry which is preliminary data.</text>
</comment>
<evidence type="ECO:0000313" key="1">
    <source>
        <dbReference type="EMBL" id="TCC36648.1"/>
    </source>
</evidence>
<dbReference type="EMBL" id="SJKD01000016">
    <property type="protein sequence ID" value="TCC36648.1"/>
    <property type="molecule type" value="Genomic_DNA"/>
</dbReference>
<evidence type="ECO:0000313" key="2">
    <source>
        <dbReference type="Proteomes" id="UP000293342"/>
    </source>
</evidence>
<dbReference type="RefSeq" id="WP_131519138.1">
    <property type="nucleotide sequence ID" value="NZ_SJKD01000016.1"/>
</dbReference>
<dbReference type="AlphaFoldDB" id="A0A4R0IYF1"/>
<protein>
    <submittedName>
        <fullName evidence="1">Uncharacterized protein</fullName>
    </submittedName>
</protein>
<dbReference type="SUPFAM" id="SSF56059">
    <property type="entry name" value="Glutathione synthetase ATP-binding domain-like"/>
    <property type="match status" value="1"/>
</dbReference>
<keyword evidence="2" id="KW-1185">Reference proteome</keyword>
<name>A0A4R0IYF1_9ACTN</name>
<organism evidence="1 2">
    <name type="scientific">Kribbella capetownensis</name>
    <dbReference type="NCBI Taxonomy" id="1572659"/>
    <lineage>
        <taxon>Bacteria</taxon>
        <taxon>Bacillati</taxon>
        <taxon>Actinomycetota</taxon>
        <taxon>Actinomycetes</taxon>
        <taxon>Propionibacteriales</taxon>
        <taxon>Kribbellaceae</taxon>
        <taxon>Kribbella</taxon>
    </lineage>
</organism>